<evidence type="ECO:0000259" key="7">
    <source>
        <dbReference type="Pfam" id="PF02931"/>
    </source>
</evidence>
<evidence type="ECO:0000259" key="8">
    <source>
        <dbReference type="Pfam" id="PF02932"/>
    </source>
</evidence>
<reference evidence="9" key="1">
    <citation type="submission" date="2022-01" db="EMBL/GenBank/DDBJ databases">
        <authorList>
            <person name="King R."/>
        </authorList>
    </citation>
    <scope>NUCLEOTIDE SEQUENCE</scope>
</reference>
<dbReference type="InterPro" id="IPR036719">
    <property type="entry name" value="Neuro-gated_channel_TM_sf"/>
</dbReference>
<keyword evidence="10" id="KW-1185">Reference proteome</keyword>
<evidence type="ECO:0000313" key="9">
    <source>
        <dbReference type="EMBL" id="CAG9810772.1"/>
    </source>
</evidence>
<dbReference type="AlphaFoldDB" id="A0A9N9S829"/>
<feature type="chain" id="PRO_5040236086" evidence="6">
    <location>
        <begin position="17"/>
        <end position="400"/>
    </location>
</feature>
<dbReference type="GO" id="GO:0016020">
    <property type="term" value="C:membrane"/>
    <property type="evidence" value="ECO:0007669"/>
    <property type="project" value="UniProtKB-SubCell"/>
</dbReference>
<dbReference type="InterPro" id="IPR006029">
    <property type="entry name" value="Neurotrans-gated_channel_TM"/>
</dbReference>
<keyword evidence="3 5" id="KW-1133">Transmembrane helix</keyword>
<evidence type="ECO:0000256" key="5">
    <source>
        <dbReference type="SAM" id="Phobius"/>
    </source>
</evidence>
<evidence type="ECO:0000256" key="6">
    <source>
        <dbReference type="SAM" id="SignalP"/>
    </source>
</evidence>
<evidence type="ECO:0000313" key="10">
    <source>
        <dbReference type="Proteomes" id="UP001153620"/>
    </source>
</evidence>
<feature type="domain" description="Neurotransmitter-gated ion-channel ligand-binding" evidence="7">
    <location>
        <begin position="29"/>
        <end position="231"/>
    </location>
</feature>
<protein>
    <submittedName>
        <fullName evidence="9">Uncharacterized protein</fullName>
    </submittedName>
</protein>
<keyword evidence="2 5" id="KW-0812">Transmembrane</keyword>
<sequence>MKVFVILCCAFAVALGASNTLWNDTDLDTLRNALLKDYDTHVRPSNSKTTTDLWVGMTVLHMEIIEATSTLETHAWLKMNWTDVKMKWEPAKFNGIDNMRLSADDVWQPDLTVYNSAEDKIVDHYAKTNKIAYPSGAVLWVPTSKFKTYCSLNLKMWPFDQQKCEIKLGSWTYDANQLKLRLSDDPVELKHYYKNQEWVIVDSSVEHHQTKYDCCVEPYEDITFYFTLSRRSPMYKAIAVVPTIAIVFMVLIAFWLPPDAGEKLILNGFACVLVCVLLIYFSQLLPVMSETSPLIVSFYSQTLYLLSASLIISAFVINISRKKGHKALPSFIKTIFLDNFVETVFACKSKAAEKAEHTVEDGNAGENATKDWIRFAVVIDRIAFVVYVIIFICMGFFHFV</sequence>
<dbReference type="PRINTS" id="PR00252">
    <property type="entry name" value="NRIONCHANNEL"/>
</dbReference>
<dbReference type="Gene3D" id="1.20.58.390">
    <property type="entry name" value="Neurotransmitter-gated ion-channel transmembrane domain"/>
    <property type="match status" value="1"/>
</dbReference>
<accession>A0A9N9S829</accession>
<dbReference type="SUPFAM" id="SSF63712">
    <property type="entry name" value="Nicotinic receptor ligand binding domain-like"/>
    <property type="match status" value="1"/>
</dbReference>
<keyword evidence="6" id="KW-0732">Signal</keyword>
<dbReference type="InterPro" id="IPR038050">
    <property type="entry name" value="Neuro_actylchol_rec"/>
</dbReference>
<feature type="transmembrane region" description="Helical" evidence="5">
    <location>
        <begin position="382"/>
        <end position="399"/>
    </location>
</feature>
<dbReference type="Pfam" id="PF02932">
    <property type="entry name" value="Neur_chan_memb"/>
    <property type="match status" value="1"/>
</dbReference>
<dbReference type="CDD" id="cd19051">
    <property type="entry name" value="LGIC_TM_cation"/>
    <property type="match status" value="1"/>
</dbReference>
<feature type="transmembrane region" description="Helical" evidence="5">
    <location>
        <begin position="264"/>
        <end position="282"/>
    </location>
</feature>
<dbReference type="GO" id="GO:0004888">
    <property type="term" value="F:transmembrane signaling receptor activity"/>
    <property type="evidence" value="ECO:0007669"/>
    <property type="project" value="InterPro"/>
</dbReference>
<feature type="transmembrane region" description="Helical" evidence="5">
    <location>
        <begin position="302"/>
        <end position="320"/>
    </location>
</feature>
<dbReference type="FunFam" id="1.20.58.390:FF:000092">
    <property type="entry name" value="Nicotinic acetylcholine receptor subunit alpha10"/>
    <property type="match status" value="1"/>
</dbReference>
<organism evidence="9 10">
    <name type="scientific">Chironomus riparius</name>
    <dbReference type="NCBI Taxonomy" id="315576"/>
    <lineage>
        <taxon>Eukaryota</taxon>
        <taxon>Metazoa</taxon>
        <taxon>Ecdysozoa</taxon>
        <taxon>Arthropoda</taxon>
        <taxon>Hexapoda</taxon>
        <taxon>Insecta</taxon>
        <taxon>Pterygota</taxon>
        <taxon>Neoptera</taxon>
        <taxon>Endopterygota</taxon>
        <taxon>Diptera</taxon>
        <taxon>Nematocera</taxon>
        <taxon>Chironomoidea</taxon>
        <taxon>Chironomidae</taxon>
        <taxon>Chironominae</taxon>
        <taxon>Chironomus</taxon>
    </lineage>
</organism>
<evidence type="ECO:0000256" key="3">
    <source>
        <dbReference type="ARBA" id="ARBA00022989"/>
    </source>
</evidence>
<dbReference type="Pfam" id="PF02931">
    <property type="entry name" value="Neur_chan_LBD"/>
    <property type="match status" value="1"/>
</dbReference>
<dbReference type="InterPro" id="IPR006201">
    <property type="entry name" value="Neur_channel"/>
</dbReference>
<name>A0A9N9S829_9DIPT</name>
<dbReference type="InterPro" id="IPR006202">
    <property type="entry name" value="Neur_chan_lig-bd"/>
</dbReference>
<dbReference type="Gene3D" id="2.70.170.10">
    <property type="entry name" value="Neurotransmitter-gated ion-channel ligand-binding domain"/>
    <property type="match status" value="1"/>
</dbReference>
<dbReference type="Proteomes" id="UP001153620">
    <property type="component" value="Chromosome 4"/>
</dbReference>
<dbReference type="OrthoDB" id="410315at2759"/>
<evidence type="ECO:0000256" key="4">
    <source>
        <dbReference type="ARBA" id="ARBA00023136"/>
    </source>
</evidence>
<comment type="subcellular location">
    <subcellularLocation>
        <location evidence="1">Membrane</location>
        <topology evidence="1">Multi-pass membrane protein</topology>
    </subcellularLocation>
</comment>
<proteinExistence type="predicted"/>
<evidence type="ECO:0000256" key="1">
    <source>
        <dbReference type="ARBA" id="ARBA00004141"/>
    </source>
</evidence>
<feature type="signal peptide" evidence="6">
    <location>
        <begin position="1"/>
        <end position="16"/>
    </location>
</feature>
<dbReference type="InterPro" id="IPR036734">
    <property type="entry name" value="Neur_chan_lig-bd_sf"/>
</dbReference>
<evidence type="ECO:0000256" key="2">
    <source>
        <dbReference type="ARBA" id="ARBA00022692"/>
    </source>
</evidence>
<reference evidence="9" key="2">
    <citation type="submission" date="2022-10" db="EMBL/GenBank/DDBJ databases">
        <authorList>
            <consortium name="ENA_rothamsted_submissions"/>
            <consortium name="culmorum"/>
            <person name="King R."/>
        </authorList>
    </citation>
    <scope>NUCLEOTIDE SEQUENCE</scope>
</reference>
<feature type="transmembrane region" description="Helical" evidence="5">
    <location>
        <begin position="237"/>
        <end position="257"/>
    </location>
</feature>
<dbReference type="GO" id="GO:0005230">
    <property type="term" value="F:extracellular ligand-gated monoatomic ion channel activity"/>
    <property type="evidence" value="ECO:0007669"/>
    <property type="project" value="InterPro"/>
</dbReference>
<dbReference type="FunFam" id="2.70.170.10:FF:000028">
    <property type="entry name" value="AcetylCholine Receptor"/>
    <property type="match status" value="1"/>
</dbReference>
<feature type="domain" description="Neurotransmitter-gated ion-channel transmembrane" evidence="8">
    <location>
        <begin position="240"/>
        <end position="353"/>
    </location>
</feature>
<dbReference type="EMBL" id="OU895880">
    <property type="protein sequence ID" value="CAG9810772.1"/>
    <property type="molecule type" value="Genomic_DNA"/>
</dbReference>
<dbReference type="CDD" id="cd18997">
    <property type="entry name" value="LGIC_ECD_nAChR"/>
    <property type="match status" value="1"/>
</dbReference>
<keyword evidence="4 5" id="KW-0472">Membrane</keyword>
<gene>
    <name evidence="9" type="ORF">CHIRRI_LOCUS13585</name>
</gene>
<dbReference type="PANTHER" id="PTHR18945">
    <property type="entry name" value="NEUROTRANSMITTER GATED ION CHANNEL"/>
    <property type="match status" value="1"/>
</dbReference>
<dbReference type="SUPFAM" id="SSF90112">
    <property type="entry name" value="Neurotransmitter-gated ion-channel transmembrane pore"/>
    <property type="match status" value="1"/>
</dbReference>